<keyword evidence="3 6" id="KW-0645">Protease</keyword>
<evidence type="ECO:0000256" key="1">
    <source>
        <dbReference type="ARBA" id="ARBA00007447"/>
    </source>
</evidence>
<evidence type="ECO:0000256" key="4">
    <source>
        <dbReference type="SAM" id="SignalP"/>
    </source>
</evidence>
<organism evidence="6 7">
    <name type="scientific">Rhizoctonia solani 123E</name>
    <dbReference type="NCBI Taxonomy" id="1423351"/>
    <lineage>
        <taxon>Eukaryota</taxon>
        <taxon>Fungi</taxon>
        <taxon>Dikarya</taxon>
        <taxon>Basidiomycota</taxon>
        <taxon>Agaricomycotina</taxon>
        <taxon>Agaricomycetes</taxon>
        <taxon>Cantharellales</taxon>
        <taxon>Ceratobasidiaceae</taxon>
        <taxon>Rhizoctonia</taxon>
    </lineage>
</organism>
<proteinExistence type="inferred from homology"/>
<dbReference type="PRINTS" id="PR00792">
    <property type="entry name" value="PEPSIN"/>
</dbReference>
<dbReference type="InterPro" id="IPR034164">
    <property type="entry name" value="Pepsin-like_dom"/>
</dbReference>
<evidence type="ECO:0000313" key="6">
    <source>
        <dbReference type="EMBL" id="KEP45306.1"/>
    </source>
</evidence>
<dbReference type="HOGENOM" id="CLU_038846_0_0_1"/>
<evidence type="ECO:0000256" key="2">
    <source>
        <dbReference type="ARBA" id="ARBA00022750"/>
    </source>
</evidence>
<dbReference type="AlphaFoldDB" id="A0A074RDV4"/>
<feature type="signal peptide" evidence="4">
    <location>
        <begin position="1"/>
        <end position="15"/>
    </location>
</feature>
<protein>
    <submittedName>
        <fullName evidence="6">Aspartic protease</fullName>
    </submittedName>
</protein>
<dbReference type="PANTHER" id="PTHR47966:SF51">
    <property type="entry name" value="BETA-SITE APP-CLEAVING ENZYME, ISOFORM A-RELATED"/>
    <property type="match status" value="1"/>
</dbReference>
<comment type="caution">
    <text evidence="6">The sequence shown here is derived from an EMBL/GenBank/DDBJ whole genome shotgun (WGS) entry which is preliminary data.</text>
</comment>
<keyword evidence="7" id="KW-1185">Reference proteome</keyword>
<dbReference type="PANTHER" id="PTHR47966">
    <property type="entry name" value="BETA-SITE APP-CLEAVING ENZYME, ISOFORM A-RELATED"/>
    <property type="match status" value="1"/>
</dbReference>
<dbReference type="EMBL" id="AZST01001969">
    <property type="protein sequence ID" value="KEP45306.1"/>
    <property type="molecule type" value="Genomic_DNA"/>
</dbReference>
<feature type="domain" description="Peptidase A1" evidence="5">
    <location>
        <begin position="68"/>
        <end position="405"/>
    </location>
</feature>
<evidence type="ECO:0000313" key="7">
    <source>
        <dbReference type="Proteomes" id="UP000027456"/>
    </source>
</evidence>
<comment type="similarity">
    <text evidence="1 3">Belongs to the peptidase A1 family.</text>
</comment>
<sequence length="415" mass="46806">MLVIILFIVFSQVFAQVKIKSLPISTSFEPLEPGTTIVDQDMARFNSQFARHEKRTHNVELKGTGIVHTVNIGVGSPIARYYNLAIDTGSSDTWLEDRLGQVKDMPGPAHRLINTGYFLCGIGVRGDLYVFLMKLKEKANLSEDKDHVQLSSSIIITNMEFGVDISMKNINSNYDGVLGLRFRRQRVGPNNVQYMPTIMDTLVAQHIIQQNVFGLSFETTTPQGPVIGELNFGGTNKKYAQSINWVPITGKEPWNQYWGFEQFIQVTSSQNNSNINSLLHTEKNLGTTLIYISPQAFEVYSQSLQGSKVAECKLLEIPQASLSQMKPLYFHINEVPYELTPKAQLWPQRLNHLVGGRADRHYSVINTIAGFTSPGLITPDFIIGYTFMKRFYTAYDQDNSKVGFAYTRSTYAEIF</sequence>
<accession>A0A074RDV4</accession>
<dbReference type="Proteomes" id="UP000027456">
    <property type="component" value="Unassembled WGS sequence"/>
</dbReference>
<dbReference type="InterPro" id="IPR033121">
    <property type="entry name" value="PEPTIDASE_A1"/>
</dbReference>
<gene>
    <name evidence="6" type="ORF">V565_289790</name>
</gene>
<dbReference type="InterPro" id="IPR021109">
    <property type="entry name" value="Peptidase_aspartic_dom_sf"/>
</dbReference>
<evidence type="ECO:0000256" key="3">
    <source>
        <dbReference type="RuleBase" id="RU000454"/>
    </source>
</evidence>
<evidence type="ECO:0000259" key="5">
    <source>
        <dbReference type="PROSITE" id="PS51767"/>
    </source>
</evidence>
<name>A0A074RDV4_9AGAM</name>
<dbReference type="PROSITE" id="PS51767">
    <property type="entry name" value="PEPTIDASE_A1"/>
    <property type="match status" value="1"/>
</dbReference>
<dbReference type="STRING" id="1423351.A0A074RDV4"/>
<dbReference type="PROSITE" id="PS00141">
    <property type="entry name" value="ASP_PROTEASE"/>
    <property type="match status" value="1"/>
</dbReference>
<dbReference type="Gene3D" id="2.40.70.10">
    <property type="entry name" value="Acid Proteases"/>
    <property type="match status" value="2"/>
</dbReference>
<dbReference type="SUPFAM" id="SSF50630">
    <property type="entry name" value="Acid proteases"/>
    <property type="match status" value="1"/>
</dbReference>
<reference evidence="6 7" key="1">
    <citation type="submission" date="2013-12" db="EMBL/GenBank/DDBJ databases">
        <authorList>
            <person name="Cubeta M."/>
            <person name="Pakala S."/>
            <person name="Fedorova N."/>
            <person name="Thomas E."/>
            <person name="Dean R."/>
            <person name="Jabaji S."/>
            <person name="Neate S."/>
            <person name="Toda T."/>
            <person name="Tavantzis S."/>
            <person name="Vilgalys R."/>
            <person name="Bharathan N."/>
            <person name="Pakala S."/>
            <person name="Losada L.S."/>
            <person name="Zafar N."/>
            <person name="Nierman W."/>
        </authorList>
    </citation>
    <scope>NUCLEOTIDE SEQUENCE [LARGE SCALE GENOMIC DNA]</scope>
    <source>
        <strain evidence="6 7">123E</strain>
    </source>
</reference>
<keyword evidence="3" id="KW-0378">Hydrolase</keyword>
<dbReference type="InterPro" id="IPR001461">
    <property type="entry name" value="Aspartic_peptidase_A1"/>
</dbReference>
<dbReference type="OrthoDB" id="660550at2759"/>
<keyword evidence="2 3" id="KW-0064">Aspartyl protease</keyword>
<feature type="chain" id="PRO_5012249357" evidence="4">
    <location>
        <begin position="16"/>
        <end position="415"/>
    </location>
</feature>
<dbReference type="CDD" id="cd05471">
    <property type="entry name" value="pepsin_like"/>
    <property type="match status" value="1"/>
</dbReference>
<dbReference type="GO" id="GO:0006508">
    <property type="term" value="P:proteolysis"/>
    <property type="evidence" value="ECO:0007669"/>
    <property type="project" value="UniProtKB-KW"/>
</dbReference>
<dbReference type="InterPro" id="IPR001969">
    <property type="entry name" value="Aspartic_peptidase_AS"/>
</dbReference>
<dbReference type="GO" id="GO:0004190">
    <property type="term" value="F:aspartic-type endopeptidase activity"/>
    <property type="evidence" value="ECO:0007669"/>
    <property type="project" value="UniProtKB-KW"/>
</dbReference>
<keyword evidence="4" id="KW-0732">Signal</keyword>
<dbReference type="Pfam" id="PF00026">
    <property type="entry name" value="Asp"/>
    <property type="match status" value="1"/>
</dbReference>